<accession>A0A1X9SLU6</accession>
<dbReference type="PANTHER" id="PTHR45527:SF1">
    <property type="entry name" value="FATTY ACID SYNTHASE"/>
    <property type="match status" value="1"/>
</dbReference>
<proteinExistence type="predicted"/>
<dbReference type="SUPFAM" id="SSF56801">
    <property type="entry name" value="Acetyl-CoA synthetase-like"/>
    <property type="match status" value="1"/>
</dbReference>
<gene>
    <name evidence="2" type="ORF">CLAN_0436</name>
</gene>
<dbReference type="InterPro" id="IPR000873">
    <property type="entry name" value="AMP-dep_synth/lig_dom"/>
</dbReference>
<dbReference type="GO" id="GO:0044550">
    <property type="term" value="P:secondary metabolite biosynthetic process"/>
    <property type="evidence" value="ECO:0007669"/>
    <property type="project" value="TreeGrafter"/>
</dbReference>
<evidence type="ECO:0000259" key="1">
    <source>
        <dbReference type="Pfam" id="PF00501"/>
    </source>
</evidence>
<dbReference type="EMBL" id="CP015578">
    <property type="protein sequence ID" value="ARQ97194.1"/>
    <property type="molecule type" value="Genomic_DNA"/>
</dbReference>
<evidence type="ECO:0000313" key="3">
    <source>
        <dbReference type="Proteomes" id="UP000202031"/>
    </source>
</evidence>
<dbReference type="GO" id="GO:0043041">
    <property type="term" value="P:amino acid activation for nonribosomal peptide biosynthetic process"/>
    <property type="evidence" value="ECO:0007669"/>
    <property type="project" value="TreeGrafter"/>
</dbReference>
<dbReference type="AlphaFoldDB" id="A0A1X9SLU6"/>
<dbReference type="InterPro" id="IPR010071">
    <property type="entry name" value="AA_adenyl_dom"/>
</dbReference>
<dbReference type="Proteomes" id="UP000202031">
    <property type="component" value="Chromosome"/>
</dbReference>
<dbReference type="GO" id="GO:0031177">
    <property type="term" value="F:phosphopantetheine binding"/>
    <property type="evidence" value="ECO:0007669"/>
    <property type="project" value="TreeGrafter"/>
</dbReference>
<dbReference type="InterPro" id="IPR042099">
    <property type="entry name" value="ANL_N_sf"/>
</dbReference>
<protein>
    <submittedName>
        <fullName evidence="2">AMP-forming adenylation domain superfamily protein</fullName>
    </submittedName>
</protein>
<evidence type="ECO:0000313" key="2">
    <source>
        <dbReference type="EMBL" id="ARQ97194.1"/>
    </source>
</evidence>
<dbReference type="PANTHER" id="PTHR45527">
    <property type="entry name" value="NONRIBOSOMAL PEPTIDE SYNTHETASE"/>
    <property type="match status" value="1"/>
</dbReference>
<dbReference type="InterPro" id="IPR045851">
    <property type="entry name" value="AMP-bd_C_sf"/>
</dbReference>
<dbReference type="Gene3D" id="3.30.300.30">
    <property type="match status" value="1"/>
</dbReference>
<name>A0A1X9SLU6_9BACT</name>
<reference evidence="3" key="2">
    <citation type="journal article" date="2017" name="Genome Biol. Evol.">
        <title>Comparative genomic analysis identifies a Campylobacter clade deficient in selenium metabolism.</title>
        <authorList>
            <person name="Miller W.G."/>
            <person name="Yee E."/>
            <person name="Lopes B.S."/>
            <person name="Chapman M.H."/>
            <person name="Huynh S."/>
            <person name="Bono J.L."/>
            <person name="Parker C.T."/>
            <person name="Strachan N.J.C."/>
            <person name="Forbes K.J."/>
        </authorList>
    </citation>
    <scope>NUCLEOTIDE SEQUENCE [LARGE SCALE GENOMIC DNA]</scope>
    <source>
        <strain evidence="3">NCTC 13004</strain>
    </source>
</reference>
<dbReference type="NCBIfam" id="TIGR01733">
    <property type="entry name" value="AA-adenyl-dom"/>
    <property type="match status" value="1"/>
</dbReference>
<dbReference type="Pfam" id="PF00501">
    <property type="entry name" value="AMP-binding"/>
    <property type="match status" value="1"/>
</dbReference>
<dbReference type="GO" id="GO:0005737">
    <property type="term" value="C:cytoplasm"/>
    <property type="evidence" value="ECO:0007669"/>
    <property type="project" value="TreeGrafter"/>
</dbReference>
<dbReference type="GeneID" id="46920909"/>
<sequence length="491" mass="55262">MLNSTHQILVHTAKILPDKPAFITPSGTTISYSKLDELSTALASEILNHKIYKSPILIILPKSIEAIISFFGVLKSGNFYTIIDENMPAQRVEKIVKKLSPALLITSKDLKINLNLKTIFIDDVSKFKIDYNLLNSVKIIDTDLAYTLFTSGSTGEPKGVSISHKSLLDFILACSSDLNISQDSIIANQAPFYFDLSVFDIYVNTFIGATTHILPSSIFAFPLKVVEYLITNSVTTILWVPSVLVYFANSNALNGANLSLKMIISCGEMMPTKQLNYWIKSIKNAKFYNMYGPTETTLASSYYMVDREFGDDEILPIGKAFSNTELLVFDENMNLITKPNLKGELYIKGSSLSSGYYNDADKTAQAFIQNPLQSAYKELIYKTGDIVAYDKYSNLLYYGRCDSQIKLNGFRIELGEIEVALSSHTDIHRVACIFKNSQIIAFYESQDEIKNLKEFLKSKLPEYMIPRKFIHKSNFKLNQNGKIDKEALKNE</sequence>
<dbReference type="Gene3D" id="3.40.50.12780">
    <property type="entry name" value="N-terminal domain of ligase-like"/>
    <property type="match status" value="1"/>
</dbReference>
<dbReference type="KEGG" id="clx:CLAN_0436"/>
<feature type="domain" description="AMP-dependent synthetase/ligase" evidence="1">
    <location>
        <begin position="11"/>
        <end position="357"/>
    </location>
</feature>
<dbReference type="RefSeq" id="WP_100590482.1">
    <property type="nucleotide sequence ID" value="NZ_CP015578.1"/>
</dbReference>
<organism evidence="2 3">
    <name type="scientific">Campylobacter lanienae NCTC 13004</name>
    <dbReference type="NCBI Taxonomy" id="1031753"/>
    <lineage>
        <taxon>Bacteria</taxon>
        <taxon>Pseudomonadati</taxon>
        <taxon>Campylobacterota</taxon>
        <taxon>Epsilonproteobacteria</taxon>
        <taxon>Campylobacterales</taxon>
        <taxon>Campylobacteraceae</taxon>
        <taxon>Campylobacter</taxon>
    </lineage>
</organism>
<reference evidence="3" key="1">
    <citation type="journal article" date="2017" name="Genome Biol. Evol.">
        <title>Comparative Genomic Analysis Identifies a Campylobacter Clade Deficient in Selenium Metabolism.</title>
        <authorList>
            <person name="Miller W.G."/>
            <person name="Yee E."/>
            <person name="Lopes B.S."/>
            <person name="Chapman M.H."/>
            <person name="Huynh S."/>
            <person name="Bono J.L."/>
            <person name="Parker C.T."/>
            <person name="Strachan N.J.C."/>
            <person name="Forbes K.J."/>
        </authorList>
    </citation>
    <scope>NUCLEOTIDE SEQUENCE [LARGE SCALE GENOMIC DNA]</scope>
    <source>
        <strain evidence="3">NCTC 13004</strain>
    </source>
</reference>